<evidence type="ECO:0000256" key="1">
    <source>
        <dbReference type="ARBA" id="ARBA00008791"/>
    </source>
</evidence>
<protein>
    <submittedName>
        <fullName evidence="3">Universal stress protein</fullName>
    </submittedName>
</protein>
<keyword evidence="4" id="KW-1185">Reference proteome</keyword>
<sequence length="161" mass="16898">MPGTTLKCMSDDELSPIVVGVDGSAAAAAALRWAVEQARALACPLDVISVWHLEYGLMTEAFPDPDGLSEAAAERAQRKIMDEAAVNVTGVQLREILVEGEARKLLVEMSHDARFLVVGNRGHGPLAELLLGSVSSYCVHHASCPVVVVKAGDARGAVSPA</sequence>
<organism evidence="3 4">
    <name type="scientific">Lentzea flava</name>
    <dbReference type="NCBI Taxonomy" id="103732"/>
    <lineage>
        <taxon>Bacteria</taxon>
        <taxon>Bacillati</taxon>
        <taxon>Actinomycetota</taxon>
        <taxon>Actinomycetes</taxon>
        <taxon>Pseudonocardiales</taxon>
        <taxon>Pseudonocardiaceae</taxon>
        <taxon>Lentzea</taxon>
    </lineage>
</organism>
<reference evidence="4" key="1">
    <citation type="journal article" date="2019" name="Int. J. Syst. Evol. Microbiol.">
        <title>The Global Catalogue of Microorganisms (GCM) 10K type strain sequencing project: providing services to taxonomists for standard genome sequencing and annotation.</title>
        <authorList>
            <consortium name="The Broad Institute Genomics Platform"/>
            <consortium name="The Broad Institute Genome Sequencing Center for Infectious Disease"/>
            <person name="Wu L."/>
            <person name="Ma J."/>
        </authorList>
    </citation>
    <scope>NUCLEOTIDE SEQUENCE [LARGE SCALE GENOMIC DNA]</scope>
    <source>
        <strain evidence="4">JCM 3296</strain>
    </source>
</reference>
<gene>
    <name evidence="3" type="ORF">GCM10010178_80100</name>
</gene>
<dbReference type="InterPro" id="IPR006016">
    <property type="entry name" value="UspA"/>
</dbReference>
<comment type="caution">
    <text evidence="3">The sequence shown here is derived from an EMBL/GenBank/DDBJ whole genome shotgun (WGS) entry which is preliminary data.</text>
</comment>
<proteinExistence type="inferred from homology"/>
<dbReference type="SUPFAM" id="SSF52402">
    <property type="entry name" value="Adenine nucleotide alpha hydrolases-like"/>
    <property type="match status" value="1"/>
</dbReference>
<feature type="domain" description="UspA" evidence="2">
    <location>
        <begin position="16"/>
        <end position="150"/>
    </location>
</feature>
<evidence type="ECO:0000259" key="2">
    <source>
        <dbReference type="Pfam" id="PF00582"/>
    </source>
</evidence>
<evidence type="ECO:0000313" key="3">
    <source>
        <dbReference type="EMBL" id="GGU76884.1"/>
    </source>
</evidence>
<dbReference type="PRINTS" id="PR01438">
    <property type="entry name" value="UNVRSLSTRESS"/>
</dbReference>
<accession>A0ABQ2VCH1</accession>
<dbReference type="InterPro" id="IPR006015">
    <property type="entry name" value="Universal_stress_UspA"/>
</dbReference>
<dbReference type="InterPro" id="IPR014729">
    <property type="entry name" value="Rossmann-like_a/b/a_fold"/>
</dbReference>
<evidence type="ECO:0000313" key="4">
    <source>
        <dbReference type="Proteomes" id="UP000649573"/>
    </source>
</evidence>
<dbReference type="EMBL" id="BMRE01000062">
    <property type="protein sequence ID" value="GGU76884.1"/>
    <property type="molecule type" value="Genomic_DNA"/>
</dbReference>
<name>A0ABQ2VCH1_9PSEU</name>
<dbReference type="Pfam" id="PF00582">
    <property type="entry name" value="Usp"/>
    <property type="match status" value="1"/>
</dbReference>
<dbReference type="PANTHER" id="PTHR31964:SF113">
    <property type="entry name" value="USPA DOMAIN-CONTAINING PROTEIN"/>
    <property type="match status" value="1"/>
</dbReference>
<dbReference type="Proteomes" id="UP000649573">
    <property type="component" value="Unassembled WGS sequence"/>
</dbReference>
<dbReference type="Gene3D" id="3.40.50.620">
    <property type="entry name" value="HUPs"/>
    <property type="match status" value="1"/>
</dbReference>
<dbReference type="PANTHER" id="PTHR31964">
    <property type="entry name" value="ADENINE NUCLEOTIDE ALPHA HYDROLASES-LIKE SUPERFAMILY PROTEIN"/>
    <property type="match status" value="1"/>
</dbReference>
<comment type="similarity">
    <text evidence="1">Belongs to the universal stress protein A family.</text>
</comment>
<dbReference type="CDD" id="cd23659">
    <property type="entry name" value="USP_At3g01520-like"/>
    <property type="match status" value="1"/>
</dbReference>